<organism evidence="1 2">
    <name type="scientific">Rhizobium meliloti</name>
    <name type="common">Ensifer meliloti</name>
    <name type="synonym">Sinorhizobium meliloti</name>
    <dbReference type="NCBI Taxonomy" id="382"/>
    <lineage>
        <taxon>Bacteria</taxon>
        <taxon>Pseudomonadati</taxon>
        <taxon>Pseudomonadota</taxon>
        <taxon>Alphaproteobacteria</taxon>
        <taxon>Hyphomicrobiales</taxon>
        <taxon>Rhizobiaceae</taxon>
        <taxon>Sinorhizobium/Ensifer group</taxon>
        <taxon>Sinorhizobium</taxon>
    </lineage>
</organism>
<dbReference type="Proteomes" id="UP000231987">
    <property type="component" value="Unassembled WGS sequence"/>
</dbReference>
<gene>
    <name evidence="1" type="ORF">CEJ86_29045</name>
</gene>
<dbReference type="EMBL" id="NJGD01000022">
    <property type="protein sequence ID" value="PJR10704.1"/>
    <property type="molecule type" value="Genomic_DNA"/>
</dbReference>
<reference evidence="1 2" key="1">
    <citation type="submission" date="2017-06" db="EMBL/GenBank/DDBJ databases">
        <title>Ensifer strains isolated from leguminous trees and herbs display diverse denitrification phenotypes with some acting as strong N2O sinks.</title>
        <authorList>
            <person name="Woliy K."/>
            <person name="Mania D."/>
            <person name="Bakken L.R."/>
            <person name="Frostegard A."/>
        </authorList>
    </citation>
    <scope>NUCLEOTIDE SEQUENCE [LARGE SCALE GENOMIC DNA]</scope>
    <source>
        <strain evidence="1 2">AC50a</strain>
    </source>
</reference>
<sequence length="89" mass="9308">MRVIGSASVLPAPKRVVSTGLAVVHENELVYPAAGSAAQAEAVIQDARATVQVVFPVEIEILAGGGEAEIRDAIENSMRRTAARLDRLG</sequence>
<evidence type="ECO:0000313" key="2">
    <source>
        <dbReference type="Proteomes" id="UP000231987"/>
    </source>
</evidence>
<dbReference type="AlphaFoldDB" id="A0A2J0YUS5"/>
<name>A0A2J0YUS5_RHIML</name>
<evidence type="ECO:0000313" key="1">
    <source>
        <dbReference type="EMBL" id="PJR10704.1"/>
    </source>
</evidence>
<comment type="caution">
    <text evidence="1">The sequence shown here is derived from an EMBL/GenBank/DDBJ whole genome shotgun (WGS) entry which is preliminary data.</text>
</comment>
<protein>
    <submittedName>
        <fullName evidence="1">Uncharacterized protein</fullName>
    </submittedName>
</protein>
<proteinExistence type="predicted"/>
<dbReference type="RefSeq" id="WP_100674518.1">
    <property type="nucleotide sequence ID" value="NZ_NJGD01000022.1"/>
</dbReference>
<accession>A0A2J0YUS5</accession>